<dbReference type="Proteomes" id="UP001597189">
    <property type="component" value="Unassembled WGS sequence"/>
</dbReference>
<protein>
    <submittedName>
        <fullName evidence="1">Uncharacterized protein</fullName>
    </submittedName>
</protein>
<gene>
    <name evidence="1" type="ORF">ACFQ44_00870</name>
</gene>
<accession>A0ABW4D2M0</accession>
<proteinExistence type="predicted"/>
<evidence type="ECO:0000313" key="1">
    <source>
        <dbReference type="EMBL" id="MFD1454227.1"/>
    </source>
</evidence>
<dbReference type="RefSeq" id="WP_203642557.1">
    <property type="nucleotide sequence ID" value="NZ_BOLN01000001.1"/>
</dbReference>
<organism evidence="1 2">
    <name type="scientific">Levilactobacillus lanxiensis</name>
    <dbReference type="NCBI Taxonomy" id="2799568"/>
    <lineage>
        <taxon>Bacteria</taxon>
        <taxon>Bacillati</taxon>
        <taxon>Bacillota</taxon>
        <taxon>Bacilli</taxon>
        <taxon>Lactobacillales</taxon>
        <taxon>Lactobacillaceae</taxon>
        <taxon>Levilactobacillus</taxon>
    </lineage>
</organism>
<name>A0ABW4D2M0_9LACO</name>
<sequence>MKNMKRILMASLAVLGLGIGLVGMTQVVGTTTASASVKKLSLKEAVKLTNHYNLFKVVKMDKLKLNSQGRIAKDKHFAAGAERYKKGWKLSYAGLGGGYRANLTLVPKGSKKVAVTRTYSESYEPGTTTKHRTVARKLPKKVWHKGFPKFLRHKSFYANMYSKKGVSGYYFFAFRKTALTEGLGQAGDTGLSGVQYKKRGTNYYLKGKIEAPGLTKVEKHTYKIHKTASKSFTATSLSTFRGKKVRAYHYAKHAPKINW</sequence>
<reference evidence="2" key="1">
    <citation type="journal article" date="2019" name="Int. J. Syst. Evol. Microbiol.">
        <title>The Global Catalogue of Microorganisms (GCM) 10K type strain sequencing project: providing services to taxonomists for standard genome sequencing and annotation.</title>
        <authorList>
            <consortium name="The Broad Institute Genomics Platform"/>
            <consortium name="The Broad Institute Genome Sequencing Center for Infectious Disease"/>
            <person name="Wu L."/>
            <person name="Ma J."/>
        </authorList>
    </citation>
    <scope>NUCLEOTIDE SEQUENCE [LARGE SCALE GENOMIC DNA]</scope>
    <source>
        <strain evidence="2">CCM 8979</strain>
    </source>
</reference>
<evidence type="ECO:0000313" key="2">
    <source>
        <dbReference type="Proteomes" id="UP001597189"/>
    </source>
</evidence>
<dbReference type="EMBL" id="JBHTOD010000001">
    <property type="protein sequence ID" value="MFD1454227.1"/>
    <property type="molecule type" value="Genomic_DNA"/>
</dbReference>
<comment type="caution">
    <text evidence="1">The sequence shown here is derived from an EMBL/GenBank/DDBJ whole genome shotgun (WGS) entry which is preliminary data.</text>
</comment>
<keyword evidence="2" id="KW-1185">Reference proteome</keyword>